<dbReference type="AlphaFoldDB" id="A0A642UMY6"/>
<dbReference type="PANTHER" id="PTHR28009">
    <property type="entry name" value="PHEROMONE ALPHA FACTOR RECEPTOR"/>
    <property type="match status" value="1"/>
</dbReference>
<dbReference type="PRINTS" id="PR00250">
    <property type="entry name" value="GPCRSTE2"/>
</dbReference>
<comment type="caution">
    <text evidence="2">The sequence shown here is derived from an EMBL/GenBank/DDBJ whole genome shotgun (WGS) entry which is preliminary data.</text>
</comment>
<dbReference type="Proteomes" id="UP000449547">
    <property type="component" value="Unassembled WGS sequence"/>
</dbReference>
<dbReference type="GeneID" id="54781600"/>
<dbReference type="GO" id="GO:0038038">
    <property type="term" value="C:G protein-coupled receptor homodimeric complex"/>
    <property type="evidence" value="ECO:0007669"/>
    <property type="project" value="TreeGrafter"/>
</dbReference>
<keyword evidence="1" id="KW-0472">Membrane</keyword>
<evidence type="ECO:0000313" key="2">
    <source>
        <dbReference type="EMBL" id="KAA8902155.1"/>
    </source>
</evidence>
<dbReference type="RefSeq" id="XP_034012237.1">
    <property type="nucleotide sequence ID" value="XM_034155656.1"/>
</dbReference>
<feature type="transmembrane region" description="Helical" evidence="1">
    <location>
        <begin position="193"/>
        <end position="217"/>
    </location>
</feature>
<proteinExistence type="predicted"/>
<dbReference type="EMBL" id="SWFT01000092">
    <property type="protein sequence ID" value="KAA8902155.1"/>
    <property type="molecule type" value="Genomic_DNA"/>
</dbReference>
<dbReference type="PANTHER" id="PTHR28009:SF1">
    <property type="entry name" value="PHEROMONE ALPHA FACTOR RECEPTOR"/>
    <property type="match status" value="1"/>
</dbReference>
<feature type="transmembrane region" description="Helical" evidence="1">
    <location>
        <begin position="107"/>
        <end position="131"/>
    </location>
</feature>
<feature type="transmembrane region" description="Helical" evidence="1">
    <location>
        <begin position="143"/>
        <end position="173"/>
    </location>
</feature>
<dbReference type="VEuPathDB" id="FungiDB:DIURU_002949"/>
<name>A0A642UMY6_DIURU</name>
<keyword evidence="3" id="KW-1185">Reference proteome</keyword>
<dbReference type="Pfam" id="PF02116">
    <property type="entry name" value="STE2"/>
    <property type="match status" value="1"/>
</dbReference>
<gene>
    <name evidence="2" type="ORF">DIURU_002949</name>
</gene>
<reference evidence="2 3" key="1">
    <citation type="submission" date="2019-07" db="EMBL/GenBank/DDBJ databases">
        <title>Genome assembly of two rare yeast pathogens: Diutina rugosa and Trichomonascus ciferrii.</title>
        <authorList>
            <person name="Mixao V."/>
            <person name="Saus E."/>
            <person name="Hansen A."/>
            <person name="Lass-Flor C."/>
            <person name="Gabaldon T."/>
        </authorList>
    </citation>
    <scope>NUCLEOTIDE SEQUENCE [LARGE SCALE GENOMIC DNA]</scope>
    <source>
        <strain evidence="2 3">CBS 613</strain>
    </source>
</reference>
<sequence>MSMSTSEPQLYVPSYDAYIPVSVFDKWALGSIRRAVTASVSVGSCTVLLFVLLLLRRKDHFIHWAHIVIILTQIIRSALDLSVVVGPLSTIAFGVMGVVDFDVMKAYSVSAAASCLTMLLMLLIELCLVYQAWTIFRPYARQWWCWVVVAITSALGLVTFAFELTAIVMGINAQVRQHFAEIYDPMHKLSSQVPGWVTGLPYILFTVSICWGSFLLVCKLAYALRLRQKLGLSKFDHLHVLMIMGTQTMIVPAITMIVNHALFKTVDKVLLQVSILLVVLSLPLASMWAQMQNEHRVSSAAMLYVHDDDQSTLEPVTVSDLAYVCETKKI</sequence>
<dbReference type="InterPro" id="IPR000366">
    <property type="entry name" value="GPCR_STE2"/>
</dbReference>
<keyword evidence="1" id="KW-1133">Transmembrane helix</keyword>
<dbReference type="GO" id="GO:0000750">
    <property type="term" value="P:pheromone-dependent signal transduction involved in conjugation with cellular fusion"/>
    <property type="evidence" value="ECO:0007669"/>
    <property type="project" value="TreeGrafter"/>
</dbReference>
<dbReference type="InterPro" id="IPR027458">
    <property type="entry name" value="STE2_TM1-TM2_sf"/>
</dbReference>
<evidence type="ECO:0008006" key="4">
    <source>
        <dbReference type="Google" id="ProtNLM"/>
    </source>
</evidence>
<dbReference type="GO" id="GO:0004932">
    <property type="term" value="F:mating-type factor pheromone receptor activity"/>
    <property type="evidence" value="ECO:0007669"/>
    <property type="project" value="InterPro"/>
</dbReference>
<organism evidence="2 3">
    <name type="scientific">Diutina rugosa</name>
    <name type="common">Yeast</name>
    <name type="synonym">Candida rugosa</name>
    <dbReference type="NCBI Taxonomy" id="5481"/>
    <lineage>
        <taxon>Eukaryota</taxon>
        <taxon>Fungi</taxon>
        <taxon>Dikarya</taxon>
        <taxon>Ascomycota</taxon>
        <taxon>Saccharomycotina</taxon>
        <taxon>Pichiomycetes</taxon>
        <taxon>Debaryomycetaceae</taxon>
        <taxon>Diutina</taxon>
    </lineage>
</organism>
<evidence type="ECO:0000313" key="3">
    <source>
        <dbReference type="Proteomes" id="UP000449547"/>
    </source>
</evidence>
<keyword evidence="1" id="KW-0812">Transmembrane</keyword>
<protein>
    <recommendedName>
        <fullName evidence="4">G-protein coupled receptors family 1 profile domain-containing protein</fullName>
    </recommendedName>
</protein>
<feature type="transmembrane region" description="Helical" evidence="1">
    <location>
        <begin position="67"/>
        <end position="95"/>
    </location>
</feature>
<feature type="transmembrane region" description="Helical" evidence="1">
    <location>
        <begin position="269"/>
        <end position="289"/>
    </location>
</feature>
<evidence type="ECO:0000256" key="1">
    <source>
        <dbReference type="SAM" id="Phobius"/>
    </source>
</evidence>
<dbReference type="Gene3D" id="1.10.287.920">
    <property type="entry name" value="Pheromone alpha factor receptor"/>
    <property type="match status" value="1"/>
</dbReference>
<accession>A0A642UMY6</accession>
<feature type="transmembrane region" description="Helical" evidence="1">
    <location>
        <begin position="35"/>
        <end position="55"/>
    </location>
</feature>
<dbReference type="OrthoDB" id="5402633at2759"/>
<feature type="transmembrane region" description="Helical" evidence="1">
    <location>
        <begin position="238"/>
        <end position="263"/>
    </location>
</feature>